<accession>A0A2Z4FPR0</accession>
<organism evidence="1 2">
    <name type="scientific">Bradymonas sediminis</name>
    <dbReference type="NCBI Taxonomy" id="1548548"/>
    <lineage>
        <taxon>Bacteria</taxon>
        <taxon>Deltaproteobacteria</taxon>
        <taxon>Bradymonadales</taxon>
        <taxon>Bradymonadaceae</taxon>
        <taxon>Bradymonas</taxon>
    </lineage>
</organism>
<reference evidence="1 2" key="1">
    <citation type="submission" date="2018-06" db="EMBL/GenBank/DDBJ databases">
        <title>Lujinxingia sediminis gen. nov. sp. nov., a new facultative anaerobic member of the class Deltaproteobacteria, and proposal of Lujinxingaceae fam. nov.</title>
        <authorList>
            <person name="Guo L.-Y."/>
            <person name="Li C.-M."/>
            <person name="Wang S."/>
            <person name="Du Z.-J."/>
        </authorList>
    </citation>
    <scope>NUCLEOTIDE SEQUENCE [LARGE SCALE GENOMIC DNA]</scope>
    <source>
        <strain evidence="1 2">FA350</strain>
    </source>
</reference>
<evidence type="ECO:0000313" key="2">
    <source>
        <dbReference type="Proteomes" id="UP000249799"/>
    </source>
</evidence>
<dbReference type="EMBL" id="CP030032">
    <property type="protein sequence ID" value="AWV90716.1"/>
    <property type="molecule type" value="Genomic_DNA"/>
</dbReference>
<sequence length="85" mass="9246">MSKPMEKMNGEAAHSGAEPGSWSLHVDEHGHSGAYEPNGVELGIVGVAWVVLIVSLAMTFRYLFRPGEKGANHIKRRILHDGGPR</sequence>
<dbReference type="AlphaFoldDB" id="A0A2Z4FPR0"/>
<dbReference type="RefSeq" id="WP_111336326.1">
    <property type="nucleotide sequence ID" value="NZ_CP030032.1"/>
</dbReference>
<dbReference type="KEGG" id="bsed:DN745_15890"/>
<name>A0A2Z4FPR0_9DELT</name>
<keyword evidence="2" id="KW-1185">Reference proteome</keyword>
<protein>
    <submittedName>
        <fullName evidence="1">Uncharacterized protein</fullName>
    </submittedName>
</protein>
<dbReference type="OrthoDB" id="678322at2"/>
<proteinExistence type="predicted"/>
<evidence type="ECO:0000313" key="1">
    <source>
        <dbReference type="EMBL" id="AWV90716.1"/>
    </source>
</evidence>
<dbReference type="Proteomes" id="UP000249799">
    <property type="component" value="Chromosome"/>
</dbReference>
<gene>
    <name evidence="1" type="ORF">DN745_15890</name>
</gene>